<evidence type="ECO:0000313" key="3">
    <source>
        <dbReference type="EMBL" id="OGY72730.1"/>
    </source>
</evidence>
<feature type="compositionally biased region" description="Basic and acidic residues" evidence="1">
    <location>
        <begin position="96"/>
        <end position="106"/>
    </location>
</feature>
<dbReference type="AlphaFoldDB" id="A0A1G2A9K7"/>
<feature type="transmembrane region" description="Helical" evidence="2">
    <location>
        <begin position="234"/>
        <end position="253"/>
    </location>
</feature>
<keyword evidence="2" id="KW-0472">Membrane</keyword>
<comment type="caution">
    <text evidence="3">The sequence shown here is derived from an EMBL/GenBank/DDBJ whole genome shotgun (WGS) entry which is preliminary data.</text>
</comment>
<evidence type="ECO:0000256" key="1">
    <source>
        <dbReference type="SAM" id="MobiDB-lite"/>
    </source>
</evidence>
<feature type="compositionally biased region" description="Basic and acidic residues" evidence="1">
    <location>
        <begin position="191"/>
        <end position="214"/>
    </location>
</feature>
<evidence type="ECO:0000313" key="4">
    <source>
        <dbReference type="Proteomes" id="UP000178315"/>
    </source>
</evidence>
<dbReference type="Proteomes" id="UP000178315">
    <property type="component" value="Unassembled WGS sequence"/>
</dbReference>
<feature type="transmembrane region" description="Helical" evidence="2">
    <location>
        <begin position="265"/>
        <end position="290"/>
    </location>
</feature>
<feature type="compositionally biased region" description="Basic and acidic residues" evidence="1">
    <location>
        <begin position="9"/>
        <end position="18"/>
    </location>
</feature>
<accession>A0A1G2A9K7</accession>
<dbReference type="EMBL" id="MHJU01000024">
    <property type="protein sequence ID" value="OGY72730.1"/>
    <property type="molecule type" value="Genomic_DNA"/>
</dbReference>
<keyword evidence="2" id="KW-0812">Transmembrane</keyword>
<feature type="compositionally biased region" description="Basic and acidic residues" evidence="1">
    <location>
        <begin position="148"/>
        <end position="173"/>
    </location>
</feature>
<proteinExistence type="predicted"/>
<reference evidence="3 4" key="1">
    <citation type="journal article" date="2016" name="Nat. Commun.">
        <title>Thousands of microbial genomes shed light on interconnected biogeochemical processes in an aquifer system.</title>
        <authorList>
            <person name="Anantharaman K."/>
            <person name="Brown C.T."/>
            <person name="Hug L.A."/>
            <person name="Sharon I."/>
            <person name="Castelle C.J."/>
            <person name="Probst A.J."/>
            <person name="Thomas B.C."/>
            <person name="Singh A."/>
            <person name="Wilkins M.J."/>
            <person name="Karaoz U."/>
            <person name="Brodie E.L."/>
            <person name="Williams K.H."/>
            <person name="Hubbard S.S."/>
            <person name="Banfield J.F."/>
        </authorList>
    </citation>
    <scope>NUCLEOTIDE SEQUENCE [LARGE SCALE GENOMIC DNA]</scope>
</reference>
<feature type="compositionally biased region" description="Basic and acidic residues" evidence="1">
    <location>
        <begin position="75"/>
        <end position="89"/>
    </location>
</feature>
<protein>
    <submittedName>
        <fullName evidence="3">Uncharacterized protein</fullName>
    </submittedName>
</protein>
<name>A0A1G2A9K7_9BACT</name>
<keyword evidence="2" id="KW-1133">Transmembrane helix</keyword>
<evidence type="ECO:0000256" key="2">
    <source>
        <dbReference type="SAM" id="Phobius"/>
    </source>
</evidence>
<gene>
    <name evidence="3" type="ORF">A3H61_05100</name>
</gene>
<sequence length="376" mass="41863">MSNNSNNDQKSDDPEDMRVVLQEAKTRAKAKNMQELAENVARKLSKQHPKKEKIEDHYRQSGYPEGGADTDGQEQENKGKDNATEGSEKTDDDETGEQKQLSKTDMTDPDALENAFGPKRNEEERPVMSGKRQLDRAAASPTYTAPDGTKHKQKDYDPYKERLQKGWNERRDNALGLQPGSTWRGTGKPLTDAEKKEQENVGKLPSLKDDPKGRLQHEATKAGGKLAGKAIGKIAESGTVVSALLIYGLAFANDFPDVGLKVVEWFTFGAGTIADFIFDVVVTLGFRYFLRSSINIPGIKALLYSASFLEMLPGPQDALPFWTICAWICLRKIKEEQESQEQLGISREYAAKRRREDLENQWSKYGGGTREAAATA</sequence>
<organism evidence="3 4">
    <name type="scientific">Candidatus Jacksonbacteria bacterium RIFCSPLOWO2_02_FULL_44_20</name>
    <dbReference type="NCBI Taxonomy" id="1798460"/>
    <lineage>
        <taxon>Bacteria</taxon>
        <taxon>Candidatus Jacksoniibacteriota</taxon>
    </lineage>
</organism>
<feature type="region of interest" description="Disordered" evidence="1">
    <location>
        <begin position="1"/>
        <end position="214"/>
    </location>
</feature>